<evidence type="ECO:0000313" key="2">
    <source>
        <dbReference type="Proteomes" id="UP000016584"/>
    </source>
</evidence>
<proteinExistence type="predicted"/>
<organism evidence="1 2">
    <name type="scientific">Sphingobacterium paucimobilis HER1398</name>
    <dbReference type="NCBI Taxonomy" id="1346330"/>
    <lineage>
        <taxon>Bacteria</taxon>
        <taxon>Pseudomonadati</taxon>
        <taxon>Bacteroidota</taxon>
        <taxon>Sphingobacteriia</taxon>
        <taxon>Sphingobacteriales</taxon>
        <taxon>Sphingobacteriaceae</taxon>
        <taxon>Sphingobacterium</taxon>
    </lineage>
</organism>
<keyword evidence="2" id="KW-1185">Reference proteome</keyword>
<comment type="caution">
    <text evidence="1">The sequence shown here is derived from an EMBL/GenBank/DDBJ whole genome shotgun (WGS) entry which is preliminary data.</text>
</comment>
<dbReference type="STRING" id="1346330.M472_03195"/>
<accession>U2IYH7</accession>
<dbReference type="RefSeq" id="WP_021071860.1">
    <property type="nucleotide sequence ID" value="NZ_ATDL01000021.1"/>
</dbReference>
<dbReference type="PATRIC" id="fig|1346330.5.peg.3733"/>
<reference evidence="1 2" key="1">
    <citation type="journal article" date="2013" name="Genome Announc.">
        <title>The Draft Genome Sequence of Sphingomonas paucimobilis Strain HER1398 (Proteobacteria), Host to the Giant PAU Phage, Indicates That It Is a Member of the Genus Sphingobacterium (Bacteroidetes).</title>
        <authorList>
            <person name="White R.A.III."/>
            <person name="Suttle C.A."/>
        </authorList>
    </citation>
    <scope>NUCLEOTIDE SEQUENCE [LARGE SCALE GENOMIC DNA]</scope>
    <source>
        <strain evidence="1 2">HER1398</strain>
    </source>
</reference>
<protein>
    <submittedName>
        <fullName evidence="1">Uncharacterized protein</fullName>
    </submittedName>
</protein>
<dbReference type="EMBL" id="ATDL01000021">
    <property type="protein sequence ID" value="ERJ57764.1"/>
    <property type="molecule type" value="Genomic_DNA"/>
</dbReference>
<dbReference type="Proteomes" id="UP000016584">
    <property type="component" value="Unassembled WGS sequence"/>
</dbReference>
<dbReference type="OrthoDB" id="709810at2"/>
<gene>
    <name evidence="1" type="ORF">M472_03195</name>
</gene>
<dbReference type="eggNOG" id="ENOG50344Y3">
    <property type="taxonomic scope" value="Bacteria"/>
</dbReference>
<sequence>MKHIIFVDSICIGIFLFRCFIFENDRQEICFGIFLDDHTAPLIWFEREGDDTASLHTNDELTQLINTRTQSDKETRKRNFKSFLQFVKDSERIASKMVFKGRKVEYLSKSQDLSKIKKDYVNKVD</sequence>
<evidence type="ECO:0000313" key="1">
    <source>
        <dbReference type="EMBL" id="ERJ57764.1"/>
    </source>
</evidence>
<name>U2IYH7_9SPHI</name>
<dbReference type="AlphaFoldDB" id="U2IYH7"/>